<sequence length="213" mass="22845">MGDRPVDSEVTSSDPSPDHAVTDRPAGPTQGSLEEIAPGLFPDDTVPDELVGYRVPSACQIAGITYRQLDYWARTSLVVPSIRGAAGSGSQRLYSFKDILVLKIVKRLLDTGISLQNIRVAVDHLRKRGVEDLAKITLFSDGTTVYECTSAEEVVDLLQGGQGVFGIAVSGAMRELTGTIADFPGERADGGISETAPEDELAARRKNRTRRTG</sequence>
<evidence type="ECO:0000313" key="5">
    <source>
        <dbReference type="EMBL" id="MDV6313060.1"/>
    </source>
</evidence>
<dbReference type="EMBL" id="JAWLKH010000015">
    <property type="protein sequence ID" value="MDV6313060.1"/>
    <property type="molecule type" value="Genomic_DNA"/>
</dbReference>
<feature type="domain" description="HTH merR-type" evidence="3">
    <location>
        <begin position="52"/>
        <end position="124"/>
    </location>
</feature>
<feature type="region of interest" description="Disordered" evidence="2">
    <location>
        <begin position="186"/>
        <end position="213"/>
    </location>
</feature>
<dbReference type="InterPro" id="IPR047057">
    <property type="entry name" value="MerR_fam"/>
</dbReference>
<dbReference type="Gene3D" id="1.10.1660.10">
    <property type="match status" value="1"/>
</dbReference>
<accession>A0AAE4R9V8</accession>
<dbReference type="Pfam" id="PF13411">
    <property type="entry name" value="MerR_1"/>
    <property type="match status" value="1"/>
</dbReference>
<feature type="compositionally biased region" description="Basic residues" evidence="2">
    <location>
        <begin position="204"/>
        <end position="213"/>
    </location>
</feature>
<dbReference type="PANTHER" id="PTHR30204">
    <property type="entry name" value="REDOX-CYCLING DRUG-SENSING TRANSCRIPTIONAL ACTIVATOR SOXR"/>
    <property type="match status" value="1"/>
</dbReference>
<dbReference type="SMART" id="SM00422">
    <property type="entry name" value="HTH_MERR"/>
    <property type="match status" value="1"/>
</dbReference>
<dbReference type="GO" id="GO:0003677">
    <property type="term" value="F:DNA binding"/>
    <property type="evidence" value="ECO:0007669"/>
    <property type="project" value="UniProtKB-KW"/>
</dbReference>
<comment type="caution">
    <text evidence="5">The sequence shown here is derived from an EMBL/GenBank/DDBJ whole genome shotgun (WGS) entry which is preliminary data.</text>
</comment>
<dbReference type="InterPro" id="IPR000551">
    <property type="entry name" value="MerR-type_HTH_dom"/>
</dbReference>
<dbReference type="Proteomes" id="UP001185779">
    <property type="component" value="Unassembled WGS sequence"/>
</dbReference>
<evidence type="ECO:0000259" key="3">
    <source>
        <dbReference type="PROSITE" id="PS50937"/>
    </source>
</evidence>
<dbReference type="InterPro" id="IPR009061">
    <property type="entry name" value="DNA-bd_dom_put_sf"/>
</dbReference>
<gene>
    <name evidence="4" type="ORF">R3P94_13335</name>
    <name evidence="5" type="ORF">R3Q15_14360</name>
</gene>
<dbReference type="EMBL" id="JAWLKI010000013">
    <property type="protein sequence ID" value="MDV6308288.1"/>
    <property type="molecule type" value="Genomic_DNA"/>
</dbReference>
<evidence type="ECO:0000313" key="7">
    <source>
        <dbReference type="Proteomes" id="UP001185922"/>
    </source>
</evidence>
<evidence type="ECO:0000256" key="1">
    <source>
        <dbReference type="ARBA" id="ARBA00023125"/>
    </source>
</evidence>
<dbReference type="GO" id="GO:0003700">
    <property type="term" value="F:DNA-binding transcription factor activity"/>
    <property type="evidence" value="ECO:0007669"/>
    <property type="project" value="InterPro"/>
</dbReference>
<reference evidence="5 6" key="1">
    <citation type="submission" date="2023-10" db="EMBL/GenBank/DDBJ databases">
        <title>Development of a sustainable strategy for remediation of hydrocarbon-contaminated territories based on the waste exchange concept.</title>
        <authorList>
            <person name="Krivoruchko A."/>
        </authorList>
    </citation>
    <scope>NUCLEOTIDE SEQUENCE</scope>
    <source>
        <strain evidence="4 6">IEGM 1266</strain>
        <strain evidence="5">IEGM 1279</strain>
    </source>
</reference>
<evidence type="ECO:0000313" key="6">
    <source>
        <dbReference type="Proteomes" id="UP001185779"/>
    </source>
</evidence>
<protein>
    <submittedName>
        <fullName evidence="5">MerR family transcriptional regulator</fullName>
    </submittedName>
</protein>
<dbReference type="AlphaFoldDB" id="A0AAE4R9V8"/>
<proteinExistence type="predicted"/>
<dbReference type="PANTHER" id="PTHR30204:SF3">
    <property type="entry name" value="HTH MERR-TYPE DOMAIN-CONTAINING PROTEIN"/>
    <property type="match status" value="1"/>
</dbReference>
<dbReference type="PROSITE" id="PS50937">
    <property type="entry name" value="HTH_MERR_2"/>
    <property type="match status" value="1"/>
</dbReference>
<dbReference type="SUPFAM" id="SSF46955">
    <property type="entry name" value="Putative DNA-binding domain"/>
    <property type="match status" value="1"/>
</dbReference>
<keyword evidence="1" id="KW-0238">DNA-binding</keyword>
<dbReference type="Proteomes" id="UP001185922">
    <property type="component" value="Unassembled WGS sequence"/>
</dbReference>
<dbReference type="RefSeq" id="WP_006435497.1">
    <property type="nucleotide sequence ID" value="NZ_CP091855.1"/>
</dbReference>
<evidence type="ECO:0000256" key="2">
    <source>
        <dbReference type="SAM" id="MobiDB-lite"/>
    </source>
</evidence>
<name>A0AAE4R9V8_9ACTN</name>
<dbReference type="CDD" id="cd01105">
    <property type="entry name" value="HTH_GlnR-like"/>
    <property type="match status" value="1"/>
</dbReference>
<dbReference type="GeneID" id="77172555"/>
<keyword evidence="6" id="KW-1185">Reference proteome</keyword>
<evidence type="ECO:0000313" key="4">
    <source>
        <dbReference type="EMBL" id="MDV6308288.1"/>
    </source>
</evidence>
<feature type="region of interest" description="Disordered" evidence="2">
    <location>
        <begin position="1"/>
        <end position="38"/>
    </location>
</feature>
<organism evidence="5 7">
    <name type="scientific">Gordonia amicalis</name>
    <dbReference type="NCBI Taxonomy" id="89053"/>
    <lineage>
        <taxon>Bacteria</taxon>
        <taxon>Bacillati</taxon>
        <taxon>Actinomycetota</taxon>
        <taxon>Actinomycetes</taxon>
        <taxon>Mycobacteriales</taxon>
        <taxon>Gordoniaceae</taxon>
        <taxon>Gordonia</taxon>
    </lineage>
</organism>